<evidence type="ECO:0000313" key="3">
    <source>
        <dbReference type="Proteomes" id="UP001147760"/>
    </source>
</evidence>
<keyword evidence="3" id="KW-1185">Reference proteome</keyword>
<keyword evidence="2" id="KW-0067">ATP-binding</keyword>
<keyword evidence="2" id="KW-0378">Hydrolase</keyword>
<feature type="region of interest" description="Disordered" evidence="1">
    <location>
        <begin position="152"/>
        <end position="174"/>
    </location>
</feature>
<reference evidence="2" key="1">
    <citation type="submission" date="2022-12" db="EMBL/GenBank/DDBJ databases">
        <authorList>
            <person name="Petersen C."/>
        </authorList>
    </citation>
    <scope>NUCLEOTIDE SEQUENCE</scope>
    <source>
        <strain evidence="2">IBT 17660</strain>
    </source>
</reference>
<name>A0A9W9WFF9_9EURO</name>
<dbReference type="OrthoDB" id="10517035at2759"/>
<dbReference type="GO" id="GO:0004386">
    <property type="term" value="F:helicase activity"/>
    <property type="evidence" value="ECO:0007669"/>
    <property type="project" value="UniProtKB-KW"/>
</dbReference>
<evidence type="ECO:0000313" key="2">
    <source>
        <dbReference type="EMBL" id="KAJ5456909.1"/>
    </source>
</evidence>
<accession>A0A9W9WFF9</accession>
<dbReference type="Proteomes" id="UP001147760">
    <property type="component" value="Unassembled WGS sequence"/>
</dbReference>
<dbReference type="AlphaFoldDB" id="A0A9W9WFF9"/>
<sequence length="174" mass="19048">MFRGEETPEDIGAVLLAPLPPLTLLSCRRWSPNCDGRDQGPVELIDRELRDMLGQIAEYMDLMDLKYGALTTTLDDFCVPTTGTDECPPAEDRPSANAGHQNTGPETDPPPAHGDDRGFGIFFARTAQDRSADLLTSRVAVARYLAHDYTKPVRDGKSGALETPPVQYWSADKA</sequence>
<protein>
    <submittedName>
        <fullName evidence="2">HelicaseC-terminal</fullName>
    </submittedName>
</protein>
<proteinExistence type="predicted"/>
<feature type="region of interest" description="Disordered" evidence="1">
    <location>
        <begin position="83"/>
        <end position="119"/>
    </location>
</feature>
<evidence type="ECO:0000256" key="1">
    <source>
        <dbReference type="SAM" id="MobiDB-lite"/>
    </source>
</evidence>
<keyword evidence="2" id="KW-0347">Helicase</keyword>
<dbReference type="PROSITE" id="PS51257">
    <property type="entry name" value="PROKAR_LIPOPROTEIN"/>
    <property type="match status" value="1"/>
</dbReference>
<gene>
    <name evidence="2" type="ORF">N7530_012183</name>
</gene>
<organism evidence="2 3">
    <name type="scientific">Penicillium desertorum</name>
    <dbReference type="NCBI Taxonomy" id="1303715"/>
    <lineage>
        <taxon>Eukaryota</taxon>
        <taxon>Fungi</taxon>
        <taxon>Dikarya</taxon>
        <taxon>Ascomycota</taxon>
        <taxon>Pezizomycotina</taxon>
        <taxon>Eurotiomycetes</taxon>
        <taxon>Eurotiomycetidae</taxon>
        <taxon>Eurotiales</taxon>
        <taxon>Aspergillaceae</taxon>
        <taxon>Penicillium</taxon>
    </lineage>
</organism>
<dbReference type="EMBL" id="JAPWDO010000009">
    <property type="protein sequence ID" value="KAJ5456909.1"/>
    <property type="molecule type" value="Genomic_DNA"/>
</dbReference>
<reference evidence="2" key="2">
    <citation type="journal article" date="2023" name="IMA Fungus">
        <title>Comparative genomic study of the Penicillium genus elucidates a diverse pangenome and 15 lateral gene transfer events.</title>
        <authorList>
            <person name="Petersen C."/>
            <person name="Sorensen T."/>
            <person name="Nielsen M.R."/>
            <person name="Sondergaard T.E."/>
            <person name="Sorensen J.L."/>
            <person name="Fitzpatrick D.A."/>
            <person name="Frisvad J.C."/>
            <person name="Nielsen K.L."/>
        </authorList>
    </citation>
    <scope>NUCLEOTIDE SEQUENCE</scope>
    <source>
        <strain evidence="2">IBT 17660</strain>
    </source>
</reference>
<comment type="caution">
    <text evidence="2">The sequence shown here is derived from an EMBL/GenBank/DDBJ whole genome shotgun (WGS) entry which is preliminary data.</text>
</comment>
<keyword evidence="2" id="KW-0547">Nucleotide-binding</keyword>